<dbReference type="SMART" id="SM00409">
    <property type="entry name" value="IG"/>
    <property type="match status" value="1"/>
</dbReference>
<evidence type="ECO:0000256" key="3">
    <source>
        <dbReference type="ARBA" id="ARBA00023136"/>
    </source>
</evidence>
<dbReference type="AlphaFoldDB" id="A0A9N7V564"/>
<proteinExistence type="predicted"/>
<dbReference type="Proteomes" id="UP001153269">
    <property type="component" value="Unassembled WGS sequence"/>
</dbReference>
<dbReference type="PANTHER" id="PTHR11860:SF118">
    <property type="entry name" value="CMRF35-LIKE MOLECULE 3-RELATED"/>
    <property type="match status" value="1"/>
</dbReference>
<feature type="signal peptide" evidence="6">
    <location>
        <begin position="1"/>
        <end position="22"/>
    </location>
</feature>
<protein>
    <recommendedName>
        <fullName evidence="11">Immunoglobulin subtype domain-containing protein</fullName>
    </recommendedName>
</protein>
<dbReference type="InterPro" id="IPR036179">
    <property type="entry name" value="Ig-like_dom_sf"/>
</dbReference>
<evidence type="ECO:0000256" key="5">
    <source>
        <dbReference type="SAM" id="Phobius"/>
    </source>
</evidence>
<evidence type="ECO:0000256" key="6">
    <source>
        <dbReference type="SAM" id="SignalP"/>
    </source>
</evidence>
<evidence type="ECO:0000259" key="8">
    <source>
        <dbReference type="SMART" id="SM00409"/>
    </source>
</evidence>
<feature type="domain" description="Immunoglobulin V-set" evidence="7">
    <location>
        <begin position="46"/>
        <end position="120"/>
    </location>
</feature>
<keyword evidence="10" id="KW-1185">Reference proteome</keyword>
<sequence length="362" mass="40250">MPKRISPQFFICLMTAVGSVTGSKGKDDNMACVNEPEWHTAFTGDSVRINCTYRPTGESSVKHFYRENPDSGGTDLISTHTSHKTMKDRFSLTDHKEQGVYTVMIFGLRQEDTGRYRCAKRTVNDNFTCLTLIHLHIVDTNKTPKGTHTDEAAQIEYNKRADSGTYWCGSDRKWHNASYTKINLFIDERHIKTKKSGPQQTTAAPSSTTTLHDPSFSGRIIGATVACLALLVTVGIVLIVFIPKLCRTQEGSTMQSANVGRNSEENHNDRVYEDIKELSQGPSSGDQTLSAYAFVELPAEQLHYASVSFQQEAVTVSTDRNPHPDTDQNVSLACEYSSVRKTQDGTHPPTLYSTVKNPEELS</sequence>
<feature type="domain" description="Immunoglobulin" evidence="8">
    <location>
        <begin position="36"/>
        <end position="136"/>
    </location>
</feature>
<dbReference type="InterPro" id="IPR013106">
    <property type="entry name" value="Ig_V-set"/>
</dbReference>
<evidence type="ECO:0000256" key="2">
    <source>
        <dbReference type="ARBA" id="ARBA00022692"/>
    </source>
</evidence>
<organism evidence="9 10">
    <name type="scientific">Pleuronectes platessa</name>
    <name type="common">European plaice</name>
    <dbReference type="NCBI Taxonomy" id="8262"/>
    <lineage>
        <taxon>Eukaryota</taxon>
        <taxon>Metazoa</taxon>
        <taxon>Chordata</taxon>
        <taxon>Craniata</taxon>
        <taxon>Vertebrata</taxon>
        <taxon>Euteleostomi</taxon>
        <taxon>Actinopterygii</taxon>
        <taxon>Neopterygii</taxon>
        <taxon>Teleostei</taxon>
        <taxon>Neoteleostei</taxon>
        <taxon>Acanthomorphata</taxon>
        <taxon>Carangaria</taxon>
        <taxon>Pleuronectiformes</taxon>
        <taxon>Pleuronectoidei</taxon>
        <taxon>Pleuronectidae</taxon>
        <taxon>Pleuronectes</taxon>
    </lineage>
</organism>
<evidence type="ECO:0000313" key="9">
    <source>
        <dbReference type="EMBL" id="CAB1443205.1"/>
    </source>
</evidence>
<comment type="caution">
    <text evidence="9">The sequence shown here is derived from an EMBL/GenBank/DDBJ whole genome shotgun (WGS) entry which is preliminary data.</text>
</comment>
<evidence type="ECO:0000313" key="10">
    <source>
        <dbReference type="Proteomes" id="UP001153269"/>
    </source>
</evidence>
<evidence type="ECO:0000256" key="1">
    <source>
        <dbReference type="ARBA" id="ARBA00004370"/>
    </source>
</evidence>
<keyword evidence="3 5" id="KW-0472">Membrane</keyword>
<dbReference type="Gene3D" id="2.60.40.10">
    <property type="entry name" value="Immunoglobulins"/>
    <property type="match status" value="1"/>
</dbReference>
<evidence type="ECO:0000259" key="7">
    <source>
        <dbReference type="SMART" id="SM00406"/>
    </source>
</evidence>
<comment type="subcellular location">
    <subcellularLocation>
        <location evidence="1">Membrane</location>
    </subcellularLocation>
</comment>
<keyword evidence="2 5" id="KW-0812">Transmembrane</keyword>
<dbReference type="SUPFAM" id="SSF48726">
    <property type="entry name" value="Immunoglobulin"/>
    <property type="match status" value="1"/>
</dbReference>
<dbReference type="GO" id="GO:0005886">
    <property type="term" value="C:plasma membrane"/>
    <property type="evidence" value="ECO:0007669"/>
    <property type="project" value="TreeGrafter"/>
</dbReference>
<accession>A0A9N7V564</accession>
<dbReference type="PANTHER" id="PTHR11860">
    <property type="entry name" value="POLYMERIC-IMMUNOGLOBULIN RECEPTOR"/>
    <property type="match status" value="1"/>
</dbReference>
<dbReference type="InterPro" id="IPR050671">
    <property type="entry name" value="CD300_family_receptors"/>
</dbReference>
<keyword evidence="5" id="KW-1133">Transmembrane helix</keyword>
<dbReference type="SMART" id="SM00406">
    <property type="entry name" value="IGv"/>
    <property type="match status" value="1"/>
</dbReference>
<keyword evidence="6" id="KW-0732">Signal</keyword>
<feature type="region of interest" description="Disordered" evidence="4">
    <location>
        <begin position="339"/>
        <end position="362"/>
    </location>
</feature>
<evidence type="ECO:0000256" key="4">
    <source>
        <dbReference type="SAM" id="MobiDB-lite"/>
    </source>
</evidence>
<dbReference type="EMBL" id="CADEAL010003024">
    <property type="protein sequence ID" value="CAB1443205.1"/>
    <property type="molecule type" value="Genomic_DNA"/>
</dbReference>
<dbReference type="GO" id="GO:0004888">
    <property type="term" value="F:transmembrane signaling receptor activity"/>
    <property type="evidence" value="ECO:0007669"/>
    <property type="project" value="TreeGrafter"/>
</dbReference>
<dbReference type="InterPro" id="IPR013783">
    <property type="entry name" value="Ig-like_fold"/>
</dbReference>
<dbReference type="Pfam" id="PF07686">
    <property type="entry name" value="V-set"/>
    <property type="match status" value="1"/>
</dbReference>
<feature type="chain" id="PRO_5040160928" description="Immunoglobulin subtype domain-containing protein" evidence="6">
    <location>
        <begin position="23"/>
        <end position="362"/>
    </location>
</feature>
<evidence type="ECO:0008006" key="11">
    <source>
        <dbReference type="Google" id="ProtNLM"/>
    </source>
</evidence>
<gene>
    <name evidence="9" type="ORF">PLEPLA_LOCUS30920</name>
</gene>
<feature type="transmembrane region" description="Helical" evidence="5">
    <location>
        <begin position="220"/>
        <end position="242"/>
    </location>
</feature>
<dbReference type="InterPro" id="IPR003599">
    <property type="entry name" value="Ig_sub"/>
</dbReference>
<reference evidence="9" key="1">
    <citation type="submission" date="2020-03" db="EMBL/GenBank/DDBJ databases">
        <authorList>
            <person name="Weist P."/>
        </authorList>
    </citation>
    <scope>NUCLEOTIDE SEQUENCE</scope>
</reference>
<name>A0A9N7V564_PLEPL</name>